<protein>
    <submittedName>
        <fullName evidence="1">Uncharacterized protein</fullName>
    </submittedName>
</protein>
<dbReference type="RefSeq" id="WP_235311810.1">
    <property type="nucleotide sequence ID" value="NZ_JAKGAS010000004.1"/>
</dbReference>
<dbReference type="SUPFAM" id="SSF53335">
    <property type="entry name" value="S-adenosyl-L-methionine-dependent methyltransferases"/>
    <property type="match status" value="1"/>
</dbReference>
<evidence type="ECO:0000313" key="2">
    <source>
        <dbReference type="Proteomes" id="UP001521137"/>
    </source>
</evidence>
<dbReference type="InterPro" id="IPR029063">
    <property type="entry name" value="SAM-dependent_MTases_sf"/>
</dbReference>
<name>A0ABS9D6X1_9ALTE</name>
<sequence>MVWSHHLDVVLQQPNVNTLDVGAGVGRDASYLATKLAIGNKCENNSSVYAVEPAIEILKVKEVIKMSKLNPLVDR</sequence>
<evidence type="ECO:0000313" key="1">
    <source>
        <dbReference type="EMBL" id="MCF2948167.1"/>
    </source>
</evidence>
<gene>
    <name evidence="1" type="ORF">L0668_08625</name>
</gene>
<organism evidence="1 2">
    <name type="scientific">Paraglaciecola algarum</name>
    <dbReference type="NCBI Taxonomy" id="3050085"/>
    <lineage>
        <taxon>Bacteria</taxon>
        <taxon>Pseudomonadati</taxon>
        <taxon>Pseudomonadota</taxon>
        <taxon>Gammaproteobacteria</taxon>
        <taxon>Alteromonadales</taxon>
        <taxon>Alteromonadaceae</taxon>
        <taxon>Paraglaciecola</taxon>
    </lineage>
</organism>
<proteinExistence type="predicted"/>
<dbReference type="EMBL" id="JAKGAS010000004">
    <property type="protein sequence ID" value="MCF2948167.1"/>
    <property type="molecule type" value="Genomic_DNA"/>
</dbReference>
<comment type="caution">
    <text evidence="1">The sequence shown here is derived from an EMBL/GenBank/DDBJ whole genome shotgun (WGS) entry which is preliminary data.</text>
</comment>
<accession>A0ABS9D6X1</accession>
<keyword evidence="2" id="KW-1185">Reference proteome</keyword>
<dbReference type="Proteomes" id="UP001521137">
    <property type="component" value="Unassembled WGS sequence"/>
</dbReference>
<reference evidence="1 2" key="1">
    <citation type="submission" date="2022-01" db="EMBL/GenBank/DDBJ databases">
        <title>Paraglaciecola sp. G1-23.</title>
        <authorList>
            <person name="Jin M.S."/>
            <person name="Han D.M."/>
            <person name="Kim H.M."/>
            <person name="Jeon C.O."/>
        </authorList>
    </citation>
    <scope>NUCLEOTIDE SEQUENCE [LARGE SCALE GENOMIC DNA]</scope>
    <source>
        <strain evidence="1 2">G1-23</strain>
    </source>
</reference>